<dbReference type="GO" id="GO:0035032">
    <property type="term" value="C:phosphatidylinositol 3-kinase complex, class III"/>
    <property type="evidence" value="ECO:0007669"/>
    <property type="project" value="TreeGrafter"/>
</dbReference>
<dbReference type="GO" id="GO:0035014">
    <property type="term" value="F:phosphatidylinositol 3-kinase regulator activity"/>
    <property type="evidence" value="ECO:0007669"/>
    <property type="project" value="TreeGrafter"/>
</dbReference>
<name>A0AAN0IXE7_AMPQE</name>
<evidence type="ECO:0000256" key="1">
    <source>
        <dbReference type="SAM" id="Coils"/>
    </source>
</evidence>
<reference evidence="3" key="2">
    <citation type="submission" date="2024-06" db="UniProtKB">
        <authorList>
            <consortium name="EnsemblMetazoa"/>
        </authorList>
    </citation>
    <scope>IDENTIFICATION</scope>
</reference>
<dbReference type="RefSeq" id="XP_019849123.1">
    <property type="nucleotide sequence ID" value="XM_019993564.1"/>
</dbReference>
<feature type="region of interest" description="Disordered" evidence="2">
    <location>
        <begin position="398"/>
        <end position="418"/>
    </location>
</feature>
<organism evidence="3 4">
    <name type="scientific">Amphimedon queenslandica</name>
    <name type="common">Sponge</name>
    <dbReference type="NCBI Taxonomy" id="400682"/>
    <lineage>
        <taxon>Eukaryota</taxon>
        <taxon>Metazoa</taxon>
        <taxon>Porifera</taxon>
        <taxon>Demospongiae</taxon>
        <taxon>Heteroscleromorpha</taxon>
        <taxon>Haplosclerida</taxon>
        <taxon>Niphatidae</taxon>
        <taxon>Amphimedon</taxon>
    </lineage>
</organism>
<evidence type="ECO:0000256" key="2">
    <source>
        <dbReference type="SAM" id="MobiDB-lite"/>
    </source>
</evidence>
<keyword evidence="1" id="KW-0175">Coiled coil</keyword>
<dbReference type="GO" id="GO:0000423">
    <property type="term" value="P:mitophagy"/>
    <property type="evidence" value="ECO:0007669"/>
    <property type="project" value="TreeGrafter"/>
</dbReference>
<protein>
    <submittedName>
        <fullName evidence="3">Uncharacterized protein</fullName>
    </submittedName>
</protein>
<dbReference type="AlphaFoldDB" id="A0AAN0IXE7"/>
<dbReference type="PANTHER" id="PTHR13664:SF0">
    <property type="entry name" value="BECLIN 1-ASSOCIATED AUTOPHAGY-RELATED KEY REGULATOR"/>
    <property type="match status" value="1"/>
</dbReference>
<dbReference type="PANTHER" id="PTHR13664">
    <property type="entry name" value="BECLIN 1-ASSOCIATED AUTOPHAGY-RELATED KEY REGULATOR"/>
    <property type="match status" value="1"/>
</dbReference>
<dbReference type="GO" id="GO:0097629">
    <property type="term" value="C:extrinsic component of omegasome membrane"/>
    <property type="evidence" value="ECO:0007669"/>
    <property type="project" value="TreeGrafter"/>
</dbReference>
<dbReference type="Proteomes" id="UP000007879">
    <property type="component" value="Unassembled WGS sequence"/>
</dbReference>
<keyword evidence="4" id="KW-1185">Reference proteome</keyword>
<proteinExistence type="predicted"/>
<accession>A0AAN0IXE7</accession>
<dbReference type="GO" id="GO:0005776">
    <property type="term" value="C:autophagosome"/>
    <property type="evidence" value="ECO:0007669"/>
    <property type="project" value="TreeGrafter"/>
</dbReference>
<evidence type="ECO:0000313" key="4">
    <source>
        <dbReference type="Proteomes" id="UP000007879"/>
    </source>
</evidence>
<dbReference type="GO" id="GO:0000045">
    <property type="term" value="P:autophagosome assembly"/>
    <property type="evidence" value="ECO:0007669"/>
    <property type="project" value="TreeGrafter"/>
</dbReference>
<dbReference type="GO" id="GO:0097632">
    <property type="term" value="C:extrinsic component of phagophore assembly site membrane"/>
    <property type="evidence" value="ECO:0007669"/>
    <property type="project" value="TreeGrafter"/>
</dbReference>
<dbReference type="EnsemblMetazoa" id="XM_019993564.1">
    <property type="protein sequence ID" value="XP_019849123.1"/>
    <property type="gene ID" value="LOC100636443"/>
</dbReference>
<sequence>MEEAEAQEEYALSRRYWTLRDIVKDKKIEVATAMKSHQEISKKVAELLLLRKRVSLLKESLTYQKQTFEKASKDLAQIRQSNNRKEEKLKRAKSRDLGKKYSQAKKECSIKEATLSKEKTDLFEMRRNFITQLMNRVFPLYVPTTQEGMPMTEGNEESTTDSFEYDIITNHLPPQSSSSSSSSSSISHRRNKPVPLHCIGLASLPANGIMRDYVDAVKLKNVKSQVTLAPDDRPEEETDPLSDQVLSVSAALSFVTHSVSIIARILDQALPYPLLLPVILCEYGRPDRKAQTIIRFLAKLDDNITFLCFTQNVPVDLLTVGHTLKNLSVLVEYSELGRNGPFTCHPELLHCSTVNKKHRMTREQNYTTPEWETEPPILHRAHQEDLTQEQPLDISAATRESDDDLCSQSDDSEDDDDDDVLMQGWEEVQDLMVPTRFFPGFHGERLEYGVSTAEISHQSVLNEVGGMHREESNPVQYSSGLLNTLSSLLGSAWTRQQQ</sequence>
<evidence type="ECO:0000313" key="3">
    <source>
        <dbReference type="EnsemblMetazoa" id="XP_019849123.1"/>
    </source>
</evidence>
<dbReference type="GO" id="GO:0016240">
    <property type="term" value="P:autophagosome membrane docking"/>
    <property type="evidence" value="ECO:0007669"/>
    <property type="project" value="TreeGrafter"/>
</dbReference>
<dbReference type="GO" id="GO:0009267">
    <property type="term" value="P:cellular response to starvation"/>
    <property type="evidence" value="ECO:0007669"/>
    <property type="project" value="TreeGrafter"/>
</dbReference>
<dbReference type="GO" id="GO:0043495">
    <property type="term" value="F:protein-membrane adaptor activity"/>
    <property type="evidence" value="ECO:0007669"/>
    <property type="project" value="TreeGrafter"/>
</dbReference>
<dbReference type="KEGG" id="aqu:100636443"/>
<feature type="coiled-coil region" evidence="1">
    <location>
        <begin position="68"/>
        <end position="95"/>
    </location>
</feature>
<dbReference type="GeneID" id="100636443"/>
<feature type="compositionally biased region" description="Acidic residues" evidence="2">
    <location>
        <begin position="401"/>
        <end position="418"/>
    </location>
</feature>
<reference evidence="4" key="1">
    <citation type="journal article" date="2010" name="Nature">
        <title>The Amphimedon queenslandica genome and the evolution of animal complexity.</title>
        <authorList>
            <person name="Srivastava M."/>
            <person name="Simakov O."/>
            <person name="Chapman J."/>
            <person name="Fahey B."/>
            <person name="Gauthier M.E."/>
            <person name="Mitros T."/>
            <person name="Richards G.S."/>
            <person name="Conaco C."/>
            <person name="Dacre M."/>
            <person name="Hellsten U."/>
            <person name="Larroux C."/>
            <person name="Putnam N.H."/>
            <person name="Stanke M."/>
            <person name="Adamska M."/>
            <person name="Darling A."/>
            <person name="Degnan S.M."/>
            <person name="Oakley T.H."/>
            <person name="Plachetzki D.C."/>
            <person name="Zhai Y."/>
            <person name="Adamski M."/>
            <person name="Calcino A."/>
            <person name="Cummins S.F."/>
            <person name="Goodstein D.M."/>
            <person name="Harris C."/>
            <person name="Jackson D.J."/>
            <person name="Leys S.P."/>
            <person name="Shu S."/>
            <person name="Woodcroft B.J."/>
            <person name="Vervoort M."/>
            <person name="Kosik K.S."/>
            <person name="Manning G."/>
            <person name="Degnan B.M."/>
            <person name="Rokhsar D.S."/>
        </authorList>
    </citation>
    <scope>NUCLEOTIDE SEQUENCE [LARGE SCALE GENOMIC DNA]</scope>
</reference>
<feature type="region of interest" description="Disordered" evidence="2">
    <location>
        <begin position="169"/>
        <end position="191"/>
    </location>
</feature>
<feature type="compositionally biased region" description="Low complexity" evidence="2">
    <location>
        <begin position="176"/>
        <end position="186"/>
    </location>
</feature>